<protein>
    <recommendedName>
        <fullName evidence="2">Ketosynthase family 3 (KS3) domain-containing protein</fullName>
    </recommendedName>
</protein>
<dbReference type="PANTHER" id="PTHR11712">
    <property type="entry name" value="POLYKETIDE SYNTHASE-RELATED"/>
    <property type="match status" value="1"/>
</dbReference>
<dbReference type="EMBL" id="JAWDIO010000002">
    <property type="protein sequence ID" value="MDU0353049.1"/>
    <property type="molecule type" value="Genomic_DNA"/>
</dbReference>
<dbReference type="RefSeq" id="WP_316024746.1">
    <property type="nucleotide sequence ID" value="NZ_JAWDIO010000002.1"/>
</dbReference>
<dbReference type="Proteomes" id="UP001247805">
    <property type="component" value="Unassembled WGS sequence"/>
</dbReference>
<name>A0ABU3SST6_9ALTE</name>
<dbReference type="Gene3D" id="3.40.47.10">
    <property type="match status" value="1"/>
</dbReference>
<accession>A0ABU3SST6</accession>
<reference evidence="3 4" key="1">
    <citation type="submission" date="2023-10" db="EMBL/GenBank/DDBJ databases">
        <title>Glaciecola aquimarina strain GGW-M5 nov., isolated from a coastal seawater.</title>
        <authorList>
            <person name="Bayburt H."/>
            <person name="Kim J.M."/>
            <person name="Choi B.J."/>
            <person name="Jeon C.O."/>
        </authorList>
    </citation>
    <scope>NUCLEOTIDE SEQUENCE [LARGE SCALE GENOMIC DNA]</scope>
    <source>
        <strain evidence="3 4">KCTC 32108</strain>
    </source>
</reference>
<dbReference type="PANTHER" id="PTHR11712:SF320">
    <property type="entry name" value="BETA-KETOACYL SYNTHASE"/>
    <property type="match status" value="1"/>
</dbReference>
<evidence type="ECO:0000256" key="1">
    <source>
        <dbReference type="ARBA" id="ARBA00022679"/>
    </source>
</evidence>
<dbReference type="Pfam" id="PF02801">
    <property type="entry name" value="Ketoacyl-synt_C"/>
    <property type="match status" value="1"/>
</dbReference>
<dbReference type="InterPro" id="IPR016039">
    <property type="entry name" value="Thiolase-like"/>
</dbReference>
<evidence type="ECO:0000313" key="4">
    <source>
        <dbReference type="Proteomes" id="UP001247805"/>
    </source>
</evidence>
<dbReference type="InterPro" id="IPR020841">
    <property type="entry name" value="PKS_Beta-ketoAc_synthase_dom"/>
</dbReference>
<evidence type="ECO:0000259" key="2">
    <source>
        <dbReference type="PROSITE" id="PS52004"/>
    </source>
</evidence>
<proteinExistence type="predicted"/>
<dbReference type="SUPFAM" id="SSF53901">
    <property type="entry name" value="Thiolase-like"/>
    <property type="match status" value="1"/>
</dbReference>
<gene>
    <name evidence="3" type="ORF">RS130_03065</name>
</gene>
<comment type="caution">
    <text evidence="3">The sequence shown here is derived from an EMBL/GenBank/DDBJ whole genome shotgun (WGS) entry which is preliminary data.</text>
</comment>
<organism evidence="3 4">
    <name type="scientific">Paraglaciecola aquimarina</name>
    <dbReference type="NCBI Taxonomy" id="1235557"/>
    <lineage>
        <taxon>Bacteria</taxon>
        <taxon>Pseudomonadati</taxon>
        <taxon>Pseudomonadota</taxon>
        <taxon>Gammaproteobacteria</taxon>
        <taxon>Alteromonadales</taxon>
        <taxon>Alteromonadaceae</taxon>
        <taxon>Paraglaciecola</taxon>
    </lineage>
</organism>
<dbReference type="InterPro" id="IPR000794">
    <property type="entry name" value="Beta-ketoacyl_synthase"/>
</dbReference>
<evidence type="ECO:0000313" key="3">
    <source>
        <dbReference type="EMBL" id="MDU0353049.1"/>
    </source>
</evidence>
<feature type="domain" description="Ketosynthase family 3 (KS3)" evidence="2">
    <location>
        <begin position="1"/>
        <end position="141"/>
    </location>
</feature>
<keyword evidence="1" id="KW-0808">Transferase</keyword>
<dbReference type="InterPro" id="IPR014031">
    <property type="entry name" value="Ketoacyl_synth_C"/>
</dbReference>
<dbReference type="PROSITE" id="PS52004">
    <property type="entry name" value="KS3_2"/>
    <property type="match status" value="1"/>
</dbReference>
<keyword evidence="4" id="KW-1185">Reference proteome</keyword>
<sequence>MSAPHPEGEGAIAAMQQALSKAGVVAKDIDYINLHGTATKKNDEMEAIAVSAIFPNKPFASSTKGYVGHTLGAAGATELAFCYLALQHKKLPVHLWDAVEDPALPQLNWVTTENHQVDSVSLCLSNSFAFGGNNVSLVIGLSNE</sequence>